<feature type="non-terminal residue" evidence="1">
    <location>
        <position position="124"/>
    </location>
</feature>
<dbReference type="AlphaFoldDB" id="A0AAW0IXA2"/>
<dbReference type="EMBL" id="PKMF04000803">
    <property type="protein sequence ID" value="KAK7818987.1"/>
    <property type="molecule type" value="Genomic_DNA"/>
</dbReference>
<gene>
    <name evidence="1" type="ORF">CFP56_040837</name>
</gene>
<reference evidence="1 2" key="1">
    <citation type="journal article" date="2018" name="Sci. Data">
        <title>The draft genome sequence of cork oak.</title>
        <authorList>
            <person name="Ramos A.M."/>
            <person name="Usie A."/>
            <person name="Barbosa P."/>
            <person name="Barros P.M."/>
            <person name="Capote T."/>
            <person name="Chaves I."/>
            <person name="Simoes F."/>
            <person name="Abreu I."/>
            <person name="Carrasquinho I."/>
            <person name="Faro C."/>
            <person name="Guimaraes J.B."/>
            <person name="Mendonca D."/>
            <person name="Nobrega F."/>
            <person name="Rodrigues L."/>
            <person name="Saibo N.J.M."/>
            <person name="Varela M.C."/>
            <person name="Egas C."/>
            <person name="Matos J."/>
            <person name="Miguel C.M."/>
            <person name="Oliveira M.M."/>
            <person name="Ricardo C.P."/>
            <person name="Goncalves S."/>
        </authorList>
    </citation>
    <scope>NUCLEOTIDE SEQUENCE [LARGE SCALE GENOMIC DNA]</scope>
    <source>
        <strain evidence="2">cv. HL8</strain>
    </source>
</reference>
<protein>
    <submittedName>
        <fullName evidence="1">Uncharacterized protein</fullName>
    </submittedName>
</protein>
<organism evidence="1 2">
    <name type="scientific">Quercus suber</name>
    <name type="common">Cork oak</name>
    <dbReference type="NCBI Taxonomy" id="58331"/>
    <lineage>
        <taxon>Eukaryota</taxon>
        <taxon>Viridiplantae</taxon>
        <taxon>Streptophyta</taxon>
        <taxon>Embryophyta</taxon>
        <taxon>Tracheophyta</taxon>
        <taxon>Spermatophyta</taxon>
        <taxon>Magnoliopsida</taxon>
        <taxon>eudicotyledons</taxon>
        <taxon>Gunneridae</taxon>
        <taxon>Pentapetalae</taxon>
        <taxon>rosids</taxon>
        <taxon>fabids</taxon>
        <taxon>Fagales</taxon>
        <taxon>Fagaceae</taxon>
        <taxon>Quercus</taxon>
    </lineage>
</organism>
<evidence type="ECO:0000313" key="2">
    <source>
        <dbReference type="Proteomes" id="UP000237347"/>
    </source>
</evidence>
<proteinExistence type="predicted"/>
<accession>A0AAW0IXA2</accession>
<evidence type="ECO:0000313" key="1">
    <source>
        <dbReference type="EMBL" id="KAK7818987.1"/>
    </source>
</evidence>
<sequence length="124" mass="13733">MEIFQRSKGLLEFASFNPKPGEILDTQEEAKYSPTWKIQISNTSILGIHKSTSRSKIPAYVFSGNLGVVTNFSEKCINVIRYQAKGPEILIYGVKISVEIQERIPYCNASDPYATFLGLAAVGV</sequence>
<comment type="caution">
    <text evidence="1">The sequence shown here is derived from an EMBL/GenBank/DDBJ whole genome shotgun (WGS) entry which is preliminary data.</text>
</comment>
<name>A0AAW0IXA2_QUESU</name>
<keyword evidence="2" id="KW-1185">Reference proteome</keyword>
<dbReference type="Proteomes" id="UP000237347">
    <property type="component" value="Unassembled WGS sequence"/>
</dbReference>